<dbReference type="CDD" id="cd15482">
    <property type="entry name" value="Sialidase_non-viral"/>
    <property type="match status" value="1"/>
</dbReference>
<reference evidence="2 3" key="1">
    <citation type="submission" date="2015-06" db="EMBL/GenBank/DDBJ databases">
        <authorList>
            <person name="Hoefler B.C."/>
            <person name="Straight P.D."/>
        </authorList>
    </citation>
    <scope>NUCLEOTIDE SEQUENCE [LARGE SCALE GENOMIC DNA]</scope>
    <source>
        <strain evidence="2 3">NRRL 3427</strain>
    </source>
</reference>
<dbReference type="Proteomes" id="UP000037023">
    <property type="component" value="Unassembled WGS sequence"/>
</dbReference>
<feature type="chain" id="PRO_5005586112" evidence="1">
    <location>
        <begin position="26"/>
        <end position="370"/>
    </location>
</feature>
<keyword evidence="1" id="KW-0732">Signal</keyword>
<dbReference type="PATRIC" id="fig|1938.6.peg.1043"/>
<dbReference type="SUPFAM" id="SSF110296">
    <property type="entry name" value="Oligoxyloglucan reducing end-specific cellobiohydrolase"/>
    <property type="match status" value="2"/>
</dbReference>
<sequence length="370" mass="37351">MKRAGTAVITAAAALALVQPSAATAATSTAWTAPTCNRVVGDGAVTFTTDLGASLVGTTGTLKPVSYTHGLVALGAPDTLLATRNSELQRSTDAGCSWTRAASLGSASARLTAGGGTRAFAWEPNGGYLARIDGSTVTPLTSPAASIVGVGTDPADPNHVRLAGDDGRLYDSRDAGATWTATGTPAFPAGTGVYSVTFDAADPNHAVAGAMVRGGAVTTDGGATWTASTGLTSGTSANLFATAVSPANPQVVYGIGIDLAESVPGSGSEGRHIYRSTDGGRTFAKVLDDTAEHKLTNSTLLAPSPTDPNVLHFEYGTYFMGYGTDLFRLDTATGTVTKTHNAFDGVSAIAFNPAHPSVMYLGVEETGTPS</sequence>
<feature type="signal peptide" evidence="1">
    <location>
        <begin position="1"/>
        <end position="25"/>
    </location>
</feature>
<dbReference type="OrthoDB" id="9764804at2"/>
<protein>
    <submittedName>
        <fullName evidence="2">Dispase autolysis-inducing protein</fullName>
    </submittedName>
</protein>
<dbReference type="InterPro" id="IPR015943">
    <property type="entry name" value="WD40/YVTN_repeat-like_dom_sf"/>
</dbReference>
<gene>
    <name evidence="2" type="ORF">ADK34_04725</name>
</gene>
<name>A0A0L8LBY9_STRVR</name>
<evidence type="ECO:0000256" key="1">
    <source>
        <dbReference type="SAM" id="SignalP"/>
    </source>
</evidence>
<evidence type="ECO:0000313" key="3">
    <source>
        <dbReference type="Proteomes" id="UP000037023"/>
    </source>
</evidence>
<evidence type="ECO:0000313" key="2">
    <source>
        <dbReference type="EMBL" id="KOG35630.1"/>
    </source>
</evidence>
<dbReference type="AlphaFoldDB" id="A0A0L8LBY9"/>
<dbReference type="Gene3D" id="2.130.10.10">
    <property type="entry name" value="YVTN repeat-like/Quinoprotein amine dehydrogenase"/>
    <property type="match status" value="2"/>
</dbReference>
<dbReference type="EMBL" id="LGUP01000025">
    <property type="protein sequence ID" value="KOG35630.1"/>
    <property type="molecule type" value="Genomic_DNA"/>
</dbReference>
<accession>A0A0L8LBY9</accession>
<dbReference type="RefSeq" id="WP_053194410.1">
    <property type="nucleotide sequence ID" value="NZ_LGUP01000025.1"/>
</dbReference>
<proteinExistence type="predicted"/>
<comment type="caution">
    <text evidence="2">The sequence shown here is derived from an EMBL/GenBank/DDBJ whole genome shotgun (WGS) entry which is preliminary data.</text>
</comment>
<organism evidence="2 3">
    <name type="scientific">Streptomyces viridochromogenes</name>
    <dbReference type="NCBI Taxonomy" id="1938"/>
    <lineage>
        <taxon>Bacteria</taxon>
        <taxon>Bacillati</taxon>
        <taxon>Actinomycetota</taxon>
        <taxon>Actinomycetes</taxon>
        <taxon>Kitasatosporales</taxon>
        <taxon>Streptomycetaceae</taxon>
        <taxon>Streptomyces</taxon>
    </lineage>
</organism>